<organism evidence="1 2">
    <name type="scientific">Monoraphidium neglectum</name>
    <dbReference type="NCBI Taxonomy" id="145388"/>
    <lineage>
        <taxon>Eukaryota</taxon>
        <taxon>Viridiplantae</taxon>
        <taxon>Chlorophyta</taxon>
        <taxon>core chlorophytes</taxon>
        <taxon>Chlorophyceae</taxon>
        <taxon>CS clade</taxon>
        <taxon>Sphaeropleales</taxon>
        <taxon>Selenastraceae</taxon>
        <taxon>Monoraphidium</taxon>
    </lineage>
</organism>
<keyword evidence="2" id="KW-1185">Reference proteome</keyword>
<protein>
    <submittedName>
        <fullName evidence="1">Uncharacterized protein</fullName>
    </submittedName>
</protein>
<dbReference type="AlphaFoldDB" id="A0A0D2MKB9"/>
<dbReference type="Proteomes" id="UP000054498">
    <property type="component" value="Unassembled WGS sequence"/>
</dbReference>
<evidence type="ECO:0000313" key="1">
    <source>
        <dbReference type="EMBL" id="KIZ03410.1"/>
    </source>
</evidence>
<dbReference type="GeneID" id="25737426"/>
<dbReference type="KEGG" id="mng:MNEG_4549"/>
<dbReference type="EMBL" id="KK100856">
    <property type="protein sequence ID" value="KIZ03410.1"/>
    <property type="molecule type" value="Genomic_DNA"/>
</dbReference>
<accession>A0A0D2MKB9</accession>
<gene>
    <name evidence="1" type="ORF">MNEG_4549</name>
</gene>
<sequence length="74" mass="7989">MAIAIAAAAGAVYVERSQLNTVKEMMISEMQCLEVKLAAAEKTLSKDIEILKRDVQELKGGVKAILKNLDAKGK</sequence>
<reference evidence="1 2" key="1">
    <citation type="journal article" date="2013" name="BMC Genomics">
        <title>Reconstruction of the lipid metabolism for the microalga Monoraphidium neglectum from its genome sequence reveals characteristics suitable for biofuel production.</title>
        <authorList>
            <person name="Bogen C."/>
            <person name="Al-Dilaimi A."/>
            <person name="Albersmeier A."/>
            <person name="Wichmann J."/>
            <person name="Grundmann M."/>
            <person name="Rupp O."/>
            <person name="Lauersen K.J."/>
            <person name="Blifernez-Klassen O."/>
            <person name="Kalinowski J."/>
            <person name="Goesmann A."/>
            <person name="Mussgnug J.H."/>
            <person name="Kruse O."/>
        </authorList>
    </citation>
    <scope>NUCLEOTIDE SEQUENCE [LARGE SCALE GENOMIC DNA]</scope>
    <source>
        <strain evidence="1 2">SAG 48.87</strain>
    </source>
</reference>
<proteinExistence type="predicted"/>
<name>A0A0D2MKB9_9CHLO</name>
<evidence type="ECO:0000313" key="2">
    <source>
        <dbReference type="Proteomes" id="UP000054498"/>
    </source>
</evidence>
<dbReference type="RefSeq" id="XP_013902429.1">
    <property type="nucleotide sequence ID" value="XM_014046975.1"/>
</dbReference>